<dbReference type="InterPro" id="IPR001254">
    <property type="entry name" value="Trypsin_dom"/>
</dbReference>
<evidence type="ECO:0000256" key="1">
    <source>
        <dbReference type="ARBA" id="ARBA00023157"/>
    </source>
</evidence>
<gene>
    <name evidence="5" type="ORF">PYW07_010061</name>
</gene>
<dbReference type="Gene3D" id="2.40.10.10">
    <property type="entry name" value="Trypsin-like serine proteases"/>
    <property type="match status" value="4"/>
</dbReference>
<feature type="domain" description="Peptidase S1" evidence="4">
    <location>
        <begin position="12"/>
        <end position="384"/>
    </location>
</feature>
<evidence type="ECO:0000256" key="3">
    <source>
        <dbReference type="SAM" id="MobiDB-lite"/>
    </source>
</evidence>
<organism evidence="5 6">
    <name type="scientific">Mythimna separata</name>
    <name type="common">Oriental armyworm</name>
    <name type="synonym">Pseudaletia separata</name>
    <dbReference type="NCBI Taxonomy" id="271217"/>
    <lineage>
        <taxon>Eukaryota</taxon>
        <taxon>Metazoa</taxon>
        <taxon>Ecdysozoa</taxon>
        <taxon>Arthropoda</taxon>
        <taxon>Hexapoda</taxon>
        <taxon>Insecta</taxon>
        <taxon>Pterygota</taxon>
        <taxon>Neoptera</taxon>
        <taxon>Endopterygota</taxon>
        <taxon>Lepidoptera</taxon>
        <taxon>Glossata</taxon>
        <taxon>Ditrysia</taxon>
        <taxon>Noctuoidea</taxon>
        <taxon>Noctuidae</taxon>
        <taxon>Noctuinae</taxon>
        <taxon>Hadenini</taxon>
        <taxon>Mythimna</taxon>
    </lineage>
</organism>
<dbReference type="GO" id="GO:0006508">
    <property type="term" value="P:proteolysis"/>
    <property type="evidence" value="ECO:0007669"/>
    <property type="project" value="InterPro"/>
</dbReference>
<keyword evidence="1" id="KW-1015">Disulfide bond</keyword>
<dbReference type="InterPro" id="IPR043504">
    <property type="entry name" value="Peptidase_S1_PA_chymotrypsin"/>
</dbReference>
<dbReference type="InterPro" id="IPR051487">
    <property type="entry name" value="Ser/Thr_Proteases_Immune/Dev"/>
</dbReference>
<sequence length="1076" mass="122590">MIIYVSHCQRRIIEGQDVKKDRKFVVYLAQAHVKAIVTYDTWVCGGAIVTSEFVVTAAACVSDVEFLYVIAGYKNYVPDNQIETDKCTSTMRKKVTYTCIPKFYDLKYDALDGWAGADMALIKVESPFDFNDPKYETLCSYKPSTIPINYDQKYQEPGDDALVFGWGHTEMWRIPGDTHNYNQQGLKYAPILIMNKTACSQHYAEFANFSKIITKYMICSLGKGNIDDEGRIIQQSLPQQGCTTRQQKLLGFEGISCESLENAETRRSDKGSNRTNNVTLTDFNITQARRSGFCQNDHGGPLTTWAGASEILIGVASVFKVTKDYECMGPYLYTSTACMGIFLNCVLESDELSSRRHQLCDKPAIERGYDTIERTISWKNHPAGAADNENEIIGRSGPEPKPKLSPGLKYLIKNNQEMDAGNENLDSNKQFQSYKVPPIVSNASNTRFIVQKGPKSVLEKKEPLNDGYQVQPESNKMYLANKSPVPISNELQDRFTVKERNPETKHLPEKHSLRMNDRASEKTTSLVNGRSSDKQTFSANEKYSLNLRQGGNERNPPSMRDPRFQSHLINQRYPENQKYPVVGRYQKAFCSFETKKNNEAIRNNVEVAIYESATIHHKIAVIYLDGCKKSRLDSIMSLNKIAIFFFILIYRVTYGQRRIVGGENISSNKSYMVYFAKASLSARNYDNWICGGALVTAEFIITSAACVEDVRYLYAIAGTNKYVPIDNLKDDPCAYSMKKKVIFTCVPTSYEFDFDRVEKWSMIDIALARVESPYDFKDTSILEVCPHMPGKIPINYDPKYQLPGTDCMVMGWGHEKLFRKETDTDDHNVDILRYTSTLILDQEKCIKGYEYYPKMQPIISEYMICTDGEGSIDDSGLSKDDPSKSILLDGCKERRMYDNSSCNEQNDNDQNIDFMNTRRRVPQANRTYYNYTTQEYIRKAVRQRWANRTRRNGICQNDHGGPLVTWVGTSEVLIGVASVFQIDEHFNCIGPYLHTSTKNNGGFIDCVLNEWAMKRKRKPRSRRSSFCDSPPHIRGFDTIEQHISWKDHPAGPAENELHEARFKSINNNEQVVPRGG</sequence>
<dbReference type="GO" id="GO:0004252">
    <property type="term" value="F:serine-type endopeptidase activity"/>
    <property type="evidence" value="ECO:0007669"/>
    <property type="project" value="InterPro"/>
</dbReference>
<dbReference type="SUPFAM" id="SSF50494">
    <property type="entry name" value="Trypsin-like serine proteases"/>
    <property type="match status" value="2"/>
</dbReference>
<dbReference type="Proteomes" id="UP001231518">
    <property type="component" value="Chromosome 24"/>
</dbReference>
<dbReference type="PANTHER" id="PTHR24256">
    <property type="entry name" value="TRYPTASE-RELATED"/>
    <property type="match status" value="1"/>
</dbReference>
<comment type="similarity">
    <text evidence="2">Belongs to the peptidase S1 family. CLIP subfamily.</text>
</comment>
<feature type="domain" description="Peptidase S1" evidence="4">
    <location>
        <begin position="659"/>
        <end position="1017"/>
    </location>
</feature>
<dbReference type="Pfam" id="PF00089">
    <property type="entry name" value="Trypsin"/>
    <property type="match status" value="2"/>
</dbReference>
<dbReference type="PROSITE" id="PS50240">
    <property type="entry name" value="TRYPSIN_DOM"/>
    <property type="match status" value="2"/>
</dbReference>
<comment type="caution">
    <text evidence="5">The sequence shown here is derived from an EMBL/GenBank/DDBJ whole genome shotgun (WGS) entry which is preliminary data.</text>
</comment>
<proteinExistence type="inferred from homology"/>
<feature type="compositionally biased region" description="Basic and acidic residues" evidence="3">
    <location>
        <begin position="498"/>
        <end position="521"/>
    </location>
</feature>
<evidence type="ECO:0000256" key="2">
    <source>
        <dbReference type="ARBA" id="ARBA00024195"/>
    </source>
</evidence>
<keyword evidence="6" id="KW-1185">Reference proteome</keyword>
<dbReference type="EMBL" id="JARGEI010000018">
    <property type="protein sequence ID" value="KAJ8715579.1"/>
    <property type="molecule type" value="Genomic_DNA"/>
</dbReference>
<protein>
    <recommendedName>
        <fullName evidence="4">Peptidase S1 domain-containing protein</fullName>
    </recommendedName>
</protein>
<evidence type="ECO:0000259" key="4">
    <source>
        <dbReference type="PROSITE" id="PS50240"/>
    </source>
</evidence>
<accession>A0AAD8DQN4</accession>
<evidence type="ECO:0000313" key="6">
    <source>
        <dbReference type="Proteomes" id="UP001231518"/>
    </source>
</evidence>
<feature type="region of interest" description="Disordered" evidence="3">
    <location>
        <begin position="498"/>
        <end position="561"/>
    </location>
</feature>
<evidence type="ECO:0000313" key="5">
    <source>
        <dbReference type="EMBL" id="KAJ8715579.1"/>
    </source>
</evidence>
<dbReference type="InterPro" id="IPR009003">
    <property type="entry name" value="Peptidase_S1_PA"/>
</dbReference>
<name>A0AAD8DQN4_MYTSE</name>
<reference evidence="5" key="1">
    <citation type="submission" date="2023-03" db="EMBL/GenBank/DDBJ databases">
        <title>Chromosome-level genomes of two armyworms, Mythimna separata and Mythimna loreyi, provide insights into the biosynthesis and reception of sex pheromones.</title>
        <authorList>
            <person name="Zhao H."/>
        </authorList>
    </citation>
    <scope>NUCLEOTIDE SEQUENCE</scope>
    <source>
        <strain evidence="5">BeijingLab</strain>
        <tissue evidence="5">Pupa</tissue>
    </source>
</reference>
<feature type="compositionally biased region" description="Polar residues" evidence="3">
    <location>
        <begin position="522"/>
        <end position="549"/>
    </location>
</feature>
<dbReference type="AlphaFoldDB" id="A0AAD8DQN4"/>
<dbReference type="SMART" id="SM00020">
    <property type="entry name" value="Tryp_SPc"/>
    <property type="match status" value="1"/>
</dbReference>